<evidence type="ECO:0000256" key="3">
    <source>
        <dbReference type="ARBA" id="ARBA00005081"/>
    </source>
</evidence>
<evidence type="ECO:0000256" key="6">
    <source>
        <dbReference type="ARBA" id="ARBA00023277"/>
    </source>
</evidence>
<dbReference type="InterPro" id="IPR011060">
    <property type="entry name" value="RibuloseP-bd_barrel"/>
</dbReference>
<dbReference type="Proteomes" id="UP000426246">
    <property type="component" value="Chromosome"/>
</dbReference>
<organism evidence="8 9">
    <name type="scientific">Paenibacillus psychroresistens</name>
    <dbReference type="NCBI Taxonomy" id="1778678"/>
    <lineage>
        <taxon>Bacteria</taxon>
        <taxon>Bacillati</taxon>
        <taxon>Bacillota</taxon>
        <taxon>Bacilli</taxon>
        <taxon>Bacillales</taxon>
        <taxon>Paenibacillaceae</taxon>
        <taxon>Paenibacillus</taxon>
    </lineage>
</organism>
<dbReference type="PANTHER" id="PTHR36204">
    <property type="entry name" value="N-ACETYLMANNOSAMINE-6-PHOSPHATE 2-EPIMERASE-RELATED"/>
    <property type="match status" value="1"/>
</dbReference>
<dbReference type="Gene3D" id="3.20.20.70">
    <property type="entry name" value="Aldolase class I"/>
    <property type="match status" value="1"/>
</dbReference>
<evidence type="ECO:0000256" key="1">
    <source>
        <dbReference type="ARBA" id="ARBA00000056"/>
    </source>
</evidence>
<dbReference type="FunFam" id="3.20.20.70:FF:000035">
    <property type="entry name" value="Putative N-acetylmannosamine-6-phosphate 2-epimerase"/>
    <property type="match status" value="1"/>
</dbReference>
<dbReference type="UniPathway" id="UPA00629">
    <property type="reaction ID" value="UER00682"/>
</dbReference>
<dbReference type="PANTHER" id="PTHR36204:SF1">
    <property type="entry name" value="N-ACETYLMANNOSAMINE-6-PHOSPHATE 2-EPIMERASE-RELATED"/>
    <property type="match status" value="1"/>
</dbReference>
<comment type="pathway">
    <text evidence="3 7">Amino-sugar metabolism; N-acetylneuraminate degradation; D-fructose 6-phosphate from N-acetylneuraminate: step 3/5.</text>
</comment>
<dbReference type="CDD" id="cd04729">
    <property type="entry name" value="NanE"/>
    <property type="match status" value="1"/>
</dbReference>
<dbReference type="SUPFAM" id="SSF51366">
    <property type="entry name" value="Ribulose-phoshate binding barrel"/>
    <property type="match status" value="1"/>
</dbReference>
<name>A0A6B8RBF2_9BACL</name>
<reference evidence="9" key="1">
    <citation type="submission" date="2018-11" db="EMBL/GenBank/DDBJ databases">
        <title>Complete genome sequence of Paenibacillus sp. ML311-T8.</title>
        <authorList>
            <person name="Nam Y.-D."/>
            <person name="Kang J."/>
            <person name="Chung W.-H."/>
            <person name="Park Y.S."/>
        </authorList>
    </citation>
    <scope>NUCLEOTIDE SEQUENCE [LARGE SCALE GENOMIC DNA]</scope>
    <source>
        <strain evidence="9">ML311-T8</strain>
    </source>
</reference>
<dbReference type="GO" id="GO:0019262">
    <property type="term" value="P:N-acetylneuraminate catabolic process"/>
    <property type="evidence" value="ECO:0007669"/>
    <property type="project" value="UniProtKB-UniRule"/>
</dbReference>
<evidence type="ECO:0000313" key="8">
    <source>
        <dbReference type="EMBL" id="QGQ93911.1"/>
    </source>
</evidence>
<dbReference type="NCBIfam" id="NF002231">
    <property type="entry name" value="PRK01130.1"/>
    <property type="match status" value="1"/>
</dbReference>
<evidence type="ECO:0000256" key="5">
    <source>
        <dbReference type="ARBA" id="ARBA00023235"/>
    </source>
</evidence>
<proteinExistence type="inferred from homology"/>
<dbReference type="RefSeq" id="WP_155698908.1">
    <property type="nucleotide sequence ID" value="NZ_CP034235.1"/>
</dbReference>
<dbReference type="GO" id="GO:0005975">
    <property type="term" value="P:carbohydrate metabolic process"/>
    <property type="evidence" value="ECO:0007669"/>
    <property type="project" value="UniProtKB-UniRule"/>
</dbReference>
<comment type="catalytic activity">
    <reaction evidence="1 7">
        <text>an N-acyl-D-glucosamine 6-phosphate = an N-acyl-D-mannosamine 6-phosphate</text>
        <dbReference type="Rhea" id="RHEA:23932"/>
        <dbReference type="ChEBI" id="CHEBI:57599"/>
        <dbReference type="ChEBI" id="CHEBI:57666"/>
        <dbReference type="EC" id="5.1.3.9"/>
    </reaction>
</comment>
<dbReference type="EMBL" id="CP034235">
    <property type="protein sequence ID" value="QGQ93911.1"/>
    <property type="molecule type" value="Genomic_DNA"/>
</dbReference>
<dbReference type="EC" id="5.1.3.9" evidence="7"/>
<gene>
    <name evidence="7" type="primary">nanE</name>
    <name evidence="8" type="ORF">EHS13_02820</name>
</gene>
<dbReference type="HAMAP" id="MF_01235">
    <property type="entry name" value="ManNAc6P_epimer"/>
    <property type="match status" value="1"/>
</dbReference>
<dbReference type="Pfam" id="PF04131">
    <property type="entry name" value="NanE"/>
    <property type="match status" value="1"/>
</dbReference>
<dbReference type="GO" id="GO:0006053">
    <property type="term" value="P:N-acetylmannosamine catabolic process"/>
    <property type="evidence" value="ECO:0007669"/>
    <property type="project" value="TreeGrafter"/>
</dbReference>
<sequence>MSKKVHLEDLKGKLIVSCQASVGDALYGSETMCKMAIAARDGGASGIRANSPEDVALICSKVDLPVIGLWKRHYPDSEVYITPTYADVESMAQAGAQIVALDATLRPRPNGETLEEIVKKIRQNYSCLLMADVSTLEEGIHAYKLGFDIVSTTLSGYTPYSVQSEDPDIALVGELTKRIPIPVFAEGRIQTLEQVERLLENGAFSVVIGSTITRPHVITKRFVDKMDQMKAEIKRLENELAK</sequence>
<dbReference type="AlphaFoldDB" id="A0A6B8RBF2"/>
<dbReference type="GO" id="GO:0047465">
    <property type="term" value="F:N-acylglucosamine-6-phosphate 2-epimerase activity"/>
    <property type="evidence" value="ECO:0007669"/>
    <property type="project" value="UniProtKB-EC"/>
</dbReference>
<accession>A0A6B8RBF2</accession>
<evidence type="ECO:0000256" key="4">
    <source>
        <dbReference type="ARBA" id="ARBA00007439"/>
    </source>
</evidence>
<comment type="similarity">
    <text evidence="4 7">Belongs to the NanE family.</text>
</comment>
<dbReference type="GO" id="GO:0005829">
    <property type="term" value="C:cytosol"/>
    <property type="evidence" value="ECO:0007669"/>
    <property type="project" value="TreeGrafter"/>
</dbReference>
<dbReference type="OrthoDB" id="9781704at2"/>
<dbReference type="KEGG" id="ppsc:EHS13_02820"/>
<comment type="function">
    <text evidence="2 7">Converts N-acetylmannosamine-6-phosphate (ManNAc-6-P) to N-acetylglucosamine-6-phosphate (GlcNAc-6-P).</text>
</comment>
<evidence type="ECO:0000256" key="2">
    <source>
        <dbReference type="ARBA" id="ARBA00002147"/>
    </source>
</evidence>
<protein>
    <recommendedName>
        <fullName evidence="7">Putative N-acetylmannosamine-6-phosphate 2-epimerase</fullName>
        <ecNumber evidence="7">5.1.3.9</ecNumber>
    </recommendedName>
    <alternativeName>
        <fullName evidence="7">ManNAc-6-P epimerase</fullName>
    </alternativeName>
</protein>
<dbReference type="InterPro" id="IPR007260">
    <property type="entry name" value="NanE"/>
</dbReference>
<dbReference type="InterPro" id="IPR013785">
    <property type="entry name" value="Aldolase_TIM"/>
</dbReference>
<evidence type="ECO:0000256" key="7">
    <source>
        <dbReference type="HAMAP-Rule" id="MF_01235"/>
    </source>
</evidence>
<keyword evidence="5 7" id="KW-0413">Isomerase</keyword>
<keyword evidence="9" id="KW-1185">Reference proteome</keyword>
<keyword evidence="6 7" id="KW-0119">Carbohydrate metabolism</keyword>
<evidence type="ECO:0000313" key="9">
    <source>
        <dbReference type="Proteomes" id="UP000426246"/>
    </source>
</evidence>